<reference evidence="2" key="1">
    <citation type="submission" date="2014-03" db="EMBL/GenBank/DDBJ databases">
        <title>The Genome Sequence of Puccinia striiformis f. sp. tritici PST-78.</title>
        <authorList>
            <consortium name="The Broad Institute Genome Sequencing Platform"/>
            <person name="Cuomo C."/>
            <person name="Hulbert S."/>
            <person name="Chen X."/>
            <person name="Walker B."/>
            <person name="Young S.K."/>
            <person name="Zeng Q."/>
            <person name="Gargeya S."/>
            <person name="Fitzgerald M."/>
            <person name="Haas B."/>
            <person name="Abouelleil A."/>
            <person name="Alvarado L."/>
            <person name="Arachchi H.M."/>
            <person name="Berlin A.M."/>
            <person name="Chapman S.B."/>
            <person name="Goldberg J."/>
            <person name="Griggs A."/>
            <person name="Gujja S."/>
            <person name="Hansen M."/>
            <person name="Howarth C."/>
            <person name="Imamovic A."/>
            <person name="Larimer J."/>
            <person name="McCowan C."/>
            <person name="Montmayeur A."/>
            <person name="Murphy C."/>
            <person name="Neiman D."/>
            <person name="Pearson M."/>
            <person name="Priest M."/>
            <person name="Roberts A."/>
            <person name="Saif S."/>
            <person name="Shea T."/>
            <person name="Sisk P."/>
            <person name="Sykes S."/>
            <person name="Wortman J."/>
            <person name="Nusbaum C."/>
            <person name="Birren B."/>
        </authorList>
    </citation>
    <scope>NUCLEOTIDE SEQUENCE [LARGE SCALE GENOMIC DNA]</scope>
    <source>
        <strain evidence="2">race PST-78</strain>
    </source>
</reference>
<dbReference type="OrthoDB" id="2216069at2759"/>
<dbReference type="STRING" id="1165861.A0A0L0W307"/>
<dbReference type="AlphaFoldDB" id="A0A0L0W307"/>
<protein>
    <submittedName>
        <fullName evidence="1">Uncharacterized protein</fullName>
    </submittedName>
</protein>
<evidence type="ECO:0000313" key="1">
    <source>
        <dbReference type="EMBL" id="KNF05896.1"/>
    </source>
</evidence>
<gene>
    <name evidence="1" type="ORF">PSTG_00890</name>
</gene>
<keyword evidence="2" id="KW-1185">Reference proteome</keyword>
<accession>A0A0L0W307</accession>
<evidence type="ECO:0000313" key="2">
    <source>
        <dbReference type="Proteomes" id="UP000054564"/>
    </source>
</evidence>
<sequence length="157" mass="17607">MDISWKQVTNIPAAWNKPDLIEQRANFVNRRGLDIGRKLVVLDGAAFDLHSSQAFGYSPSGQPAVLSLVPEAKQVMLIGGLSVEGFKYFELLNANNTKFKEEPPNQAALVDQIKQRIEESITREKSQHLFSLCQQLYHPWAEFQEITGAVLMAPPNN</sequence>
<proteinExistence type="predicted"/>
<comment type="caution">
    <text evidence="1">The sequence shown here is derived from an EMBL/GenBank/DDBJ whole genome shotgun (WGS) entry which is preliminary data.</text>
</comment>
<name>A0A0L0W307_9BASI</name>
<dbReference type="EMBL" id="AJIL01000005">
    <property type="protein sequence ID" value="KNF05896.1"/>
    <property type="molecule type" value="Genomic_DNA"/>
</dbReference>
<organism evidence="1 2">
    <name type="scientific">Puccinia striiformis f. sp. tritici PST-78</name>
    <dbReference type="NCBI Taxonomy" id="1165861"/>
    <lineage>
        <taxon>Eukaryota</taxon>
        <taxon>Fungi</taxon>
        <taxon>Dikarya</taxon>
        <taxon>Basidiomycota</taxon>
        <taxon>Pucciniomycotina</taxon>
        <taxon>Pucciniomycetes</taxon>
        <taxon>Pucciniales</taxon>
        <taxon>Pucciniaceae</taxon>
        <taxon>Puccinia</taxon>
    </lineage>
</organism>
<dbReference type="Proteomes" id="UP000054564">
    <property type="component" value="Unassembled WGS sequence"/>
</dbReference>